<gene>
    <name evidence="2" type="ORF">SYNPS1DRAFT_4514</name>
</gene>
<evidence type="ECO:0000313" key="2">
    <source>
        <dbReference type="EMBL" id="RKP22516.1"/>
    </source>
</evidence>
<keyword evidence="3" id="KW-1185">Reference proteome</keyword>
<feature type="non-terminal residue" evidence="2">
    <location>
        <position position="195"/>
    </location>
</feature>
<evidence type="ECO:0000313" key="3">
    <source>
        <dbReference type="Proteomes" id="UP000278143"/>
    </source>
</evidence>
<proteinExistence type="predicted"/>
<protein>
    <submittedName>
        <fullName evidence="2">Carboxylesterase</fullName>
    </submittedName>
</protein>
<dbReference type="PANTHER" id="PTHR11559">
    <property type="entry name" value="CARBOXYLESTERASE"/>
    <property type="match status" value="1"/>
</dbReference>
<evidence type="ECO:0000259" key="1">
    <source>
        <dbReference type="Pfam" id="PF00135"/>
    </source>
</evidence>
<sequence length="195" mass="21197">MPFAAPPVGENRFKHPQPFNASWGGIDAEGRPFGAIRQATAASNDCPQPFPPHSQSEDCLYLNVYTPAARRIKELGGRIAVLFWLYPGAFIAGGSYQYGFYDGSYLAETRDVIVVTSNYRLGPLGLLPADDSHANAAVVDQTKALEWVKRNIAWFGGDPDNVTMWGLSAGAYSILIHMTSPATPPGLFHKVILQS</sequence>
<dbReference type="AlphaFoldDB" id="A0A4P9YRM5"/>
<dbReference type="EMBL" id="KZ992007">
    <property type="protein sequence ID" value="RKP22516.1"/>
    <property type="molecule type" value="Genomic_DNA"/>
</dbReference>
<dbReference type="Proteomes" id="UP000278143">
    <property type="component" value="Unassembled WGS sequence"/>
</dbReference>
<dbReference type="InterPro" id="IPR002018">
    <property type="entry name" value="CarbesteraseB"/>
</dbReference>
<dbReference type="OrthoDB" id="408631at2759"/>
<dbReference type="Pfam" id="PF00135">
    <property type="entry name" value="COesterase"/>
    <property type="match status" value="1"/>
</dbReference>
<accession>A0A4P9YRM5</accession>
<dbReference type="InterPro" id="IPR019819">
    <property type="entry name" value="Carboxylesterase_B_CS"/>
</dbReference>
<dbReference type="Gene3D" id="3.40.50.1820">
    <property type="entry name" value="alpha/beta hydrolase"/>
    <property type="match status" value="1"/>
</dbReference>
<feature type="domain" description="Carboxylesterase type B" evidence="1">
    <location>
        <begin position="1"/>
        <end position="195"/>
    </location>
</feature>
<dbReference type="InterPro" id="IPR050309">
    <property type="entry name" value="Type-B_Carboxylest/Lipase"/>
</dbReference>
<name>A0A4P9YRM5_9FUNG</name>
<dbReference type="PROSITE" id="PS00941">
    <property type="entry name" value="CARBOXYLESTERASE_B_2"/>
    <property type="match status" value="1"/>
</dbReference>
<reference evidence="3" key="1">
    <citation type="journal article" date="2018" name="Nat. Microbiol.">
        <title>Leveraging single-cell genomics to expand the fungal tree of life.</title>
        <authorList>
            <person name="Ahrendt S.R."/>
            <person name="Quandt C.A."/>
            <person name="Ciobanu D."/>
            <person name="Clum A."/>
            <person name="Salamov A."/>
            <person name="Andreopoulos B."/>
            <person name="Cheng J.F."/>
            <person name="Woyke T."/>
            <person name="Pelin A."/>
            <person name="Henrissat B."/>
            <person name="Reynolds N.K."/>
            <person name="Benny G.L."/>
            <person name="Smith M.E."/>
            <person name="James T.Y."/>
            <person name="Grigoriev I.V."/>
        </authorList>
    </citation>
    <scope>NUCLEOTIDE SEQUENCE [LARGE SCALE GENOMIC DNA]</scope>
    <source>
        <strain evidence="3">Benny S71-1</strain>
    </source>
</reference>
<dbReference type="InterPro" id="IPR029058">
    <property type="entry name" value="AB_hydrolase_fold"/>
</dbReference>
<organism evidence="2 3">
    <name type="scientific">Syncephalis pseudoplumigaleata</name>
    <dbReference type="NCBI Taxonomy" id="1712513"/>
    <lineage>
        <taxon>Eukaryota</taxon>
        <taxon>Fungi</taxon>
        <taxon>Fungi incertae sedis</taxon>
        <taxon>Zoopagomycota</taxon>
        <taxon>Zoopagomycotina</taxon>
        <taxon>Zoopagomycetes</taxon>
        <taxon>Zoopagales</taxon>
        <taxon>Piptocephalidaceae</taxon>
        <taxon>Syncephalis</taxon>
    </lineage>
</organism>
<dbReference type="SUPFAM" id="SSF53474">
    <property type="entry name" value="alpha/beta-Hydrolases"/>
    <property type="match status" value="1"/>
</dbReference>